<evidence type="ECO:0000256" key="5">
    <source>
        <dbReference type="ARBA" id="ARBA00017394"/>
    </source>
</evidence>
<dbReference type="SMART" id="SM00904">
    <property type="entry name" value="Flavokinase"/>
    <property type="match status" value="1"/>
</dbReference>
<dbReference type="Gene3D" id="2.40.30.30">
    <property type="entry name" value="Riboflavin kinase-like"/>
    <property type="match status" value="1"/>
</dbReference>
<evidence type="ECO:0000256" key="10">
    <source>
        <dbReference type="ARBA" id="ARBA00022840"/>
    </source>
</evidence>
<dbReference type="UniPathway" id="UPA00276">
    <property type="reaction ID" value="UER00406"/>
</dbReference>
<accession>A0A316Z6B3</accession>
<keyword evidence="9" id="KW-0547">Nucleotide-binding</keyword>
<dbReference type="PANTHER" id="PTHR22749">
    <property type="entry name" value="RIBOFLAVIN KINASE/FMN ADENYLYLTRANSFERASE"/>
    <property type="match status" value="1"/>
</dbReference>
<evidence type="ECO:0000256" key="3">
    <source>
        <dbReference type="ARBA" id="ARBA00010108"/>
    </source>
</evidence>
<proteinExistence type="inferred from homology"/>
<keyword evidence="12" id="KW-0732">Signal</keyword>
<keyword evidence="15" id="KW-1185">Reference proteome</keyword>
<dbReference type="GO" id="GO:0009398">
    <property type="term" value="P:FMN biosynthetic process"/>
    <property type="evidence" value="ECO:0007669"/>
    <property type="project" value="UniProtKB-UniPathway"/>
</dbReference>
<name>A0A316Z6B3_9BASI</name>
<evidence type="ECO:0000313" key="14">
    <source>
        <dbReference type="EMBL" id="PWN97330.1"/>
    </source>
</evidence>
<dbReference type="GeneID" id="37268494"/>
<dbReference type="GO" id="GO:0009231">
    <property type="term" value="P:riboflavin biosynthetic process"/>
    <property type="evidence" value="ECO:0007669"/>
    <property type="project" value="InterPro"/>
</dbReference>
<evidence type="ECO:0000256" key="6">
    <source>
        <dbReference type="ARBA" id="ARBA00022630"/>
    </source>
</evidence>
<feature type="chain" id="PRO_5016293739" description="Riboflavin kinase" evidence="12">
    <location>
        <begin position="26"/>
        <end position="149"/>
    </location>
</feature>
<evidence type="ECO:0000256" key="7">
    <source>
        <dbReference type="ARBA" id="ARBA00022643"/>
    </source>
</evidence>
<evidence type="ECO:0000256" key="4">
    <source>
        <dbReference type="ARBA" id="ARBA00012105"/>
    </source>
</evidence>
<keyword evidence="14" id="KW-0418">Kinase</keyword>
<dbReference type="GO" id="GO:0005739">
    <property type="term" value="C:mitochondrion"/>
    <property type="evidence" value="ECO:0007669"/>
    <property type="project" value="TreeGrafter"/>
</dbReference>
<organism evidence="14 15">
    <name type="scientific">Tilletiopsis washingtonensis</name>
    <dbReference type="NCBI Taxonomy" id="58919"/>
    <lineage>
        <taxon>Eukaryota</taxon>
        <taxon>Fungi</taxon>
        <taxon>Dikarya</taxon>
        <taxon>Basidiomycota</taxon>
        <taxon>Ustilaginomycotina</taxon>
        <taxon>Exobasidiomycetes</taxon>
        <taxon>Entylomatales</taxon>
        <taxon>Entylomatales incertae sedis</taxon>
        <taxon>Tilletiopsis</taxon>
    </lineage>
</organism>
<keyword evidence="7" id="KW-0288">FMN</keyword>
<sequence>MLTIISHLCSLSLSLSANLPTRALASSPALSRTGIYFGFARLKKPRVHLAEQDRGVYPFVMSLGYNPFYGNTQRTGEVHIMHQFASDFYGLEQRVVILGYLRPEYNYETREGLIEDIETDKRVALASLRRPLWQAYASDPFLGPGPGAE</sequence>
<dbReference type="PANTHER" id="PTHR22749:SF6">
    <property type="entry name" value="RIBOFLAVIN KINASE"/>
    <property type="match status" value="1"/>
</dbReference>
<feature type="signal peptide" evidence="12">
    <location>
        <begin position="1"/>
        <end position="25"/>
    </location>
</feature>
<keyword evidence="8" id="KW-0808">Transferase</keyword>
<dbReference type="InterPro" id="IPR023465">
    <property type="entry name" value="Riboflavin_kinase_dom_sf"/>
</dbReference>
<comment type="function">
    <text evidence="1">Catalyzes the phosphorylation of riboflavin (vitamin B2) to form flavin mononucleotide (FMN) coenzyme.</text>
</comment>
<dbReference type="STRING" id="58919.A0A316Z6B3"/>
<evidence type="ECO:0000256" key="11">
    <source>
        <dbReference type="ARBA" id="ARBA00029960"/>
    </source>
</evidence>
<gene>
    <name evidence="14" type="ORF">FA09DRAFT_319644</name>
</gene>
<feature type="domain" description="Riboflavin kinase" evidence="13">
    <location>
        <begin position="15"/>
        <end position="129"/>
    </location>
</feature>
<dbReference type="SUPFAM" id="SSF82114">
    <property type="entry name" value="Riboflavin kinase-like"/>
    <property type="match status" value="1"/>
</dbReference>
<reference evidence="14 15" key="1">
    <citation type="journal article" date="2018" name="Mol. Biol. Evol.">
        <title>Broad Genomic Sampling Reveals a Smut Pathogenic Ancestry of the Fungal Clade Ustilaginomycotina.</title>
        <authorList>
            <person name="Kijpornyongpan T."/>
            <person name="Mondo S.J."/>
            <person name="Barry K."/>
            <person name="Sandor L."/>
            <person name="Lee J."/>
            <person name="Lipzen A."/>
            <person name="Pangilinan J."/>
            <person name="LaButti K."/>
            <person name="Hainaut M."/>
            <person name="Henrissat B."/>
            <person name="Grigoriev I.V."/>
            <person name="Spatafora J.W."/>
            <person name="Aime M.C."/>
        </authorList>
    </citation>
    <scope>NUCLEOTIDE SEQUENCE [LARGE SCALE GENOMIC DNA]</scope>
    <source>
        <strain evidence="14 15">MCA 4186</strain>
    </source>
</reference>
<evidence type="ECO:0000256" key="1">
    <source>
        <dbReference type="ARBA" id="ARBA00003572"/>
    </source>
</evidence>
<dbReference type="InterPro" id="IPR015865">
    <property type="entry name" value="Riboflavin_kinase_bac/euk"/>
</dbReference>
<dbReference type="Pfam" id="PF01687">
    <property type="entry name" value="Flavokinase"/>
    <property type="match status" value="1"/>
</dbReference>
<dbReference type="EMBL" id="KZ819295">
    <property type="protein sequence ID" value="PWN97330.1"/>
    <property type="molecule type" value="Genomic_DNA"/>
</dbReference>
<evidence type="ECO:0000256" key="8">
    <source>
        <dbReference type="ARBA" id="ARBA00022679"/>
    </source>
</evidence>
<protein>
    <recommendedName>
        <fullName evidence="5">Riboflavin kinase</fullName>
        <ecNumber evidence="4">2.7.1.26</ecNumber>
    </recommendedName>
    <alternativeName>
        <fullName evidence="11">Flavin mononucleotide kinase 1</fullName>
    </alternativeName>
</protein>
<dbReference type="InterPro" id="IPR023468">
    <property type="entry name" value="Riboflavin_kinase"/>
</dbReference>
<evidence type="ECO:0000256" key="9">
    <source>
        <dbReference type="ARBA" id="ARBA00022741"/>
    </source>
</evidence>
<comment type="similarity">
    <text evidence="3">Belongs to the flavokinase family.</text>
</comment>
<keyword evidence="6" id="KW-0285">Flavoprotein</keyword>
<dbReference type="GO" id="GO:0005524">
    <property type="term" value="F:ATP binding"/>
    <property type="evidence" value="ECO:0007669"/>
    <property type="project" value="UniProtKB-KW"/>
</dbReference>
<evidence type="ECO:0000256" key="12">
    <source>
        <dbReference type="SAM" id="SignalP"/>
    </source>
</evidence>
<dbReference type="AlphaFoldDB" id="A0A316Z6B3"/>
<dbReference type="OrthoDB" id="276388at2759"/>
<keyword evidence="10" id="KW-0067">ATP-binding</keyword>
<evidence type="ECO:0000313" key="15">
    <source>
        <dbReference type="Proteomes" id="UP000245946"/>
    </source>
</evidence>
<evidence type="ECO:0000259" key="13">
    <source>
        <dbReference type="SMART" id="SM00904"/>
    </source>
</evidence>
<comment type="pathway">
    <text evidence="2">Cofactor biosynthesis; FMN biosynthesis; FMN from riboflavin (ATP route): step 1/1.</text>
</comment>
<dbReference type="EC" id="2.7.1.26" evidence="4"/>
<dbReference type="RefSeq" id="XP_025597609.1">
    <property type="nucleotide sequence ID" value="XM_025740950.1"/>
</dbReference>
<dbReference type="Proteomes" id="UP000245946">
    <property type="component" value="Unassembled WGS sequence"/>
</dbReference>
<dbReference type="GO" id="GO:0008531">
    <property type="term" value="F:riboflavin kinase activity"/>
    <property type="evidence" value="ECO:0007669"/>
    <property type="project" value="UniProtKB-EC"/>
</dbReference>
<evidence type="ECO:0000256" key="2">
    <source>
        <dbReference type="ARBA" id="ARBA00005201"/>
    </source>
</evidence>